<keyword evidence="1" id="KW-0812">Transmembrane</keyword>
<proteinExistence type="predicted"/>
<dbReference type="EMBL" id="CP091244">
    <property type="protein sequence ID" value="UJS22669.1"/>
    <property type="molecule type" value="Genomic_DNA"/>
</dbReference>
<organism evidence="3 4">
    <name type="scientific">Thiothrix winogradskyi</name>
    <dbReference type="NCBI Taxonomy" id="96472"/>
    <lineage>
        <taxon>Bacteria</taxon>
        <taxon>Pseudomonadati</taxon>
        <taxon>Pseudomonadota</taxon>
        <taxon>Gammaproteobacteria</taxon>
        <taxon>Thiotrichales</taxon>
        <taxon>Thiotrichaceae</taxon>
        <taxon>Thiothrix</taxon>
    </lineage>
</organism>
<keyword evidence="4" id="KW-1185">Reference proteome</keyword>
<protein>
    <submittedName>
        <fullName evidence="3">Uncharacterized protein</fullName>
    </submittedName>
</protein>
<reference evidence="3" key="1">
    <citation type="journal article" date="2022" name="Microorganisms">
        <title>Two New Species of Filamentous Sulfur Bacteria of the Genus Thiothrix, Thiothrix winogradskyi sp. nov. and 'Candidatus Thiothrix sulfatifontis' sp. nov.</title>
        <authorList>
            <person name="Ravin N.V."/>
            <person name="Rossetti S."/>
            <person name="Beletsky A.V."/>
            <person name="Kadnikov V.V."/>
            <person name="Rudenko T.S."/>
            <person name="Smolyakov D.D."/>
            <person name="Moskvitina M.I."/>
            <person name="Gureeva M.V."/>
            <person name="Mardanov A.V."/>
            <person name="Grabovich M.Y."/>
        </authorList>
    </citation>
    <scope>NUCLEOTIDE SEQUENCE</scope>
    <source>
        <strain evidence="3">CT3</strain>
    </source>
</reference>
<feature type="transmembrane region" description="Helical" evidence="1">
    <location>
        <begin position="20"/>
        <end position="40"/>
    </location>
</feature>
<evidence type="ECO:0000313" key="3">
    <source>
        <dbReference type="EMBL" id="UJS23916.1"/>
    </source>
</evidence>
<dbReference type="RefSeq" id="WP_236496347.1">
    <property type="nucleotide sequence ID" value="NZ_CP091244.1"/>
</dbReference>
<dbReference type="EMBL" id="CP091244">
    <property type="protein sequence ID" value="UJS23916.1"/>
    <property type="molecule type" value="Genomic_DNA"/>
</dbReference>
<dbReference type="Proteomes" id="UP001054801">
    <property type="component" value="Chromosome"/>
</dbReference>
<evidence type="ECO:0000256" key="1">
    <source>
        <dbReference type="SAM" id="Phobius"/>
    </source>
</evidence>
<gene>
    <name evidence="2" type="ORF">L2Y54_12005</name>
    <name evidence="3" type="ORF">L2Y54_18555</name>
</gene>
<evidence type="ECO:0000313" key="4">
    <source>
        <dbReference type="Proteomes" id="UP001054801"/>
    </source>
</evidence>
<sequence>MQQDHLHAREVLAQLGDEPFRGIVFAIIFLAAILLGDGLWKKGNTVFLSG</sequence>
<keyword evidence="1" id="KW-1133">Transmembrane helix</keyword>
<keyword evidence="1" id="KW-0472">Membrane</keyword>
<accession>A0ABY3SWP7</accession>
<evidence type="ECO:0000313" key="2">
    <source>
        <dbReference type="EMBL" id="UJS22669.1"/>
    </source>
</evidence>
<name>A0ABY3SWP7_9GAMM</name>